<dbReference type="KEGG" id="ntd:EGO55_00735"/>
<evidence type="ECO:0000256" key="1">
    <source>
        <dbReference type="ARBA" id="ARBA00023015"/>
    </source>
</evidence>
<dbReference type="PANTHER" id="PTHR33204">
    <property type="entry name" value="TRANSCRIPTIONAL REGULATOR, MARR FAMILY"/>
    <property type="match status" value="1"/>
</dbReference>
<dbReference type="InterPro" id="IPR036527">
    <property type="entry name" value="SCP2_sterol-bd_dom_sf"/>
</dbReference>
<dbReference type="AlphaFoldDB" id="U2ZS08"/>
<sequence>MKLQKETKESRQGSAGHDKGYHGKWYDDACGTAFALELIGERWSLLIVRELMLGARRFSDLRAGLPGISAKVLTERLEGLEAAGVLVRRKLAPPVAAQVYELTEWGYRAEPAIQELGRWAARSSGHDPTLPLSPVSLMLSLRTMIDRDAARQVEAAILFVVGEDRFFARLANGELTIARAADSDPAPDFSIRMPRPFPFLRVVYGKEPLKTVVAEGELEASGDLDLAQRVLSIFSLPPKMA</sequence>
<dbReference type="GO" id="GO:0003677">
    <property type="term" value="F:DNA binding"/>
    <property type="evidence" value="ECO:0007669"/>
    <property type="project" value="UniProtKB-KW"/>
</dbReference>
<evidence type="ECO:0000256" key="2">
    <source>
        <dbReference type="ARBA" id="ARBA00023125"/>
    </source>
</evidence>
<dbReference type="InterPro" id="IPR036388">
    <property type="entry name" value="WH-like_DNA-bd_sf"/>
</dbReference>
<proteinExistence type="predicted"/>
<gene>
    <name evidence="5" type="ORF">NT2_02_02410</name>
</gene>
<dbReference type="eggNOG" id="COG1733">
    <property type="taxonomic scope" value="Bacteria"/>
</dbReference>
<dbReference type="InterPro" id="IPR002577">
    <property type="entry name" value="HTH_HxlR"/>
</dbReference>
<dbReference type="PANTHER" id="PTHR33204:SF18">
    <property type="entry name" value="TRANSCRIPTIONAL REGULATORY PROTEIN"/>
    <property type="match status" value="1"/>
</dbReference>
<dbReference type="Pfam" id="PF01638">
    <property type="entry name" value="HxlR"/>
    <property type="match status" value="1"/>
</dbReference>
<dbReference type="InterPro" id="IPR036390">
    <property type="entry name" value="WH_DNA-bd_sf"/>
</dbReference>
<organism evidence="5 6">
    <name type="scientific">Caenibius tardaugens NBRC 16725</name>
    <dbReference type="NCBI Taxonomy" id="1219035"/>
    <lineage>
        <taxon>Bacteria</taxon>
        <taxon>Pseudomonadati</taxon>
        <taxon>Pseudomonadota</taxon>
        <taxon>Alphaproteobacteria</taxon>
        <taxon>Sphingomonadales</taxon>
        <taxon>Erythrobacteraceae</taxon>
        <taxon>Caenibius</taxon>
    </lineage>
</organism>
<dbReference type="Gene3D" id="3.30.1050.10">
    <property type="entry name" value="SCP2 sterol-binding domain"/>
    <property type="match status" value="1"/>
</dbReference>
<dbReference type="Pfam" id="PF14864">
    <property type="entry name" value="Alkyl_sulf_C"/>
    <property type="match status" value="1"/>
</dbReference>
<keyword evidence="1" id="KW-0805">Transcription regulation</keyword>
<reference evidence="5 6" key="1">
    <citation type="submission" date="2013-09" db="EMBL/GenBank/DDBJ databases">
        <title>Whole genome shotgun sequence of Novosphingobium tardaugens NBRC 16725.</title>
        <authorList>
            <person name="Isaki S."/>
            <person name="Hosoyama A."/>
            <person name="Tsuchikane K."/>
            <person name="Katsumata H."/>
            <person name="Ando Y."/>
            <person name="Yamazaki S."/>
            <person name="Fujita N."/>
        </authorList>
    </citation>
    <scope>NUCLEOTIDE SEQUENCE [LARGE SCALE GENOMIC DNA]</scope>
    <source>
        <strain evidence="5 6">NBRC 16725</strain>
    </source>
</reference>
<accession>U2ZS08</accession>
<dbReference type="RefSeq" id="WP_021689066.1">
    <property type="nucleotide sequence ID" value="NZ_BASZ01000002.1"/>
</dbReference>
<feature type="domain" description="HTH hxlR-type" evidence="4">
    <location>
        <begin position="30"/>
        <end position="128"/>
    </location>
</feature>
<evidence type="ECO:0000313" key="5">
    <source>
        <dbReference type="EMBL" id="GAD48159.1"/>
    </source>
</evidence>
<dbReference type="EMBL" id="BASZ01000002">
    <property type="protein sequence ID" value="GAD48159.1"/>
    <property type="molecule type" value="Genomic_DNA"/>
</dbReference>
<dbReference type="SUPFAM" id="SSF46785">
    <property type="entry name" value="Winged helix' DNA-binding domain"/>
    <property type="match status" value="1"/>
</dbReference>
<dbReference type="InterPro" id="IPR029229">
    <property type="entry name" value="Alkyl_sulf_C"/>
</dbReference>
<protein>
    <submittedName>
        <fullName evidence="5">Putative HxlR family transcriptional regulator</fullName>
    </submittedName>
</protein>
<dbReference type="Gene3D" id="1.10.10.10">
    <property type="entry name" value="Winged helix-like DNA-binding domain superfamily/Winged helix DNA-binding domain"/>
    <property type="match status" value="1"/>
</dbReference>
<dbReference type="PROSITE" id="PS51118">
    <property type="entry name" value="HTH_HXLR"/>
    <property type="match status" value="1"/>
</dbReference>
<evidence type="ECO:0000313" key="6">
    <source>
        <dbReference type="Proteomes" id="UP000016568"/>
    </source>
</evidence>
<keyword evidence="6" id="KW-1185">Reference proteome</keyword>
<keyword evidence="2" id="KW-0238">DNA-binding</keyword>
<dbReference type="Proteomes" id="UP000016568">
    <property type="component" value="Unassembled WGS sequence"/>
</dbReference>
<keyword evidence="3" id="KW-0804">Transcription</keyword>
<dbReference type="OrthoDB" id="9782219at2"/>
<evidence type="ECO:0000259" key="4">
    <source>
        <dbReference type="PROSITE" id="PS51118"/>
    </source>
</evidence>
<evidence type="ECO:0000256" key="3">
    <source>
        <dbReference type="ARBA" id="ARBA00023163"/>
    </source>
</evidence>
<name>U2ZS08_9SPHN</name>
<comment type="caution">
    <text evidence="5">The sequence shown here is derived from an EMBL/GenBank/DDBJ whole genome shotgun (WGS) entry which is preliminary data.</text>
</comment>
<dbReference type="SUPFAM" id="SSF55718">
    <property type="entry name" value="SCP-like"/>
    <property type="match status" value="1"/>
</dbReference>